<gene>
    <name evidence="8" type="ORF">L3Y34_011368</name>
</gene>
<protein>
    <recommendedName>
        <fullName evidence="7">JmjC domain-containing protein</fullName>
    </recommendedName>
</protein>
<dbReference type="PANTHER" id="PTHR23123">
    <property type="entry name" value="PHD/F-BOX CONTAINING PROTEIN"/>
    <property type="match status" value="1"/>
</dbReference>
<evidence type="ECO:0000313" key="9">
    <source>
        <dbReference type="Proteomes" id="UP000827892"/>
    </source>
</evidence>
<evidence type="ECO:0000256" key="1">
    <source>
        <dbReference type="ARBA" id="ARBA00022723"/>
    </source>
</evidence>
<feature type="region of interest" description="Disordered" evidence="6">
    <location>
        <begin position="184"/>
        <end position="229"/>
    </location>
</feature>
<accession>A0AAE8ZQ02</accession>
<feature type="domain" description="JmjC" evidence="7">
    <location>
        <begin position="415"/>
        <end position="551"/>
    </location>
</feature>
<dbReference type="GO" id="GO:0016491">
    <property type="term" value="F:oxidoreductase activity"/>
    <property type="evidence" value="ECO:0007669"/>
    <property type="project" value="UniProtKB-KW"/>
</dbReference>
<evidence type="ECO:0000256" key="3">
    <source>
        <dbReference type="ARBA" id="ARBA00023004"/>
    </source>
</evidence>
<dbReference type="KEGG" id="cbr:CBG_17150"/>
<keyword evidence="5" id="KW-0804">Transcription</keyword>
<dbReference type="EMBL" id="CP090896">
    <property type="protein sequence ID" value="ULT81420.1"/>
    <property type="molecule type" value="Genomic_DNA"/>
</dbReference>
<feature type="compositionally biased region" description="Polar residues" evidence="6">
    <location>
        <begin position="216"/>
        <end position="225"/>
    </location>
</feature>
<dbReference type="InterPro" id="IPR050690">
    <property type="entry name" value="JHDM1_Histone_Demethylase"/>
</dbReference>
<evidence type="ECO:0000256" key="4">
    <source>
        <dbReference type="ARBA" id="ARBA00023015"/>
    </source>
</evidence>
<evidence type="ECO:0000313" key="8">
    <source>
        <dbReference type="EMBL" id="ULT81420.1"/>
    </source>
</evidence>
<dbReference type="AlphaFoldDB" id="A0AAE8ZQ02"/>
<dbReference type="Gene3D" id="2.60.120.650">
    <property type="entry name" value="Cupin"/>
    <property type="match status" value="1"/>
</dbReference>
<evidence type="ECO:0000256" key="5">
    <source>
        <dbReference type="ARBA" id="ARBA00023163"/>
    </source>
</evidence>
<proteinExistence type="predicted"/>
<feature type="compositionally biased region" description="Basic and acidic residues" evidence="6">
    <location>
        <begin position="184"/>
        <end position="203"/>
    </location>
</feature>
<dbReference type="GO" id="GO:0046872">
    <property type="term" value="F:metal ion binding"/>
    <property type="evidence" value="ECO:0007669"/>
    <property type="project" value="UniProtKB-KW"/>
</dbReference>
<dbReference type="InterPro" id="IPR003347">
    <property type="entry name" value="JmjC_dom"/>
</dbReference>
<dbReference type="PROSITE" id="PS51184">
    <property type="entry name" value="JMJC"/>
    <property type="match status" value="1"/>
</dbReference>
<feature type="region of interest" description="Disordered" evidence="6">
    <location>
        <begin position="631"/>
        <end position="659"/>
    </location>
</feature>
<keyword evidence="1" id="KW-0479">Metal-binding</keyword>
<organism evidence="8 9">
    <name type="scientific">Caenorhabditis briggsae</name>
    <dbReference type="NCBI Taxonomy" id="6238"/>
    <lineage>
        <taxon>Eukaryota</taxon>
        <taxon>Metazoa</taxon>
        <taxon>Ecdysozoa</taxon>
        <taxon>Nematoda</taxon>
        <taxon>Chromadorea</taxon>
        <taxon>Rhabditida</taxon>
        <taxon>Rhabditina</taxon>
        <taxon>Rhabditomorpha</taxon>
        <taxon>Rhabditoidea</taxon>
        <taxon>Rhabditidae</taxon>
        <taxon>Peloderinae</taxon>
        <taxon>Caenorhabditis</taxon>
    </lineage>
</organism>
<evidence type="ECO:0000259" key="7">
    <source>
        <dbReference type="PROSITE" id="PS51184"/>
    </source>
</evidence>
<evidence type="ECO:0000256" key="2">
    <source>
        <dbReference type="ARBA" id="ARBA00023002"/>
    </source>
</evidence>
<keyword evidence="2" id="KW-0560">Oxidoreductase</keyword>
<sequence length="659" mass="75572">MPREMVSIRSIKMKKMNQSVANAITAVLNFTEIKVEELKNMPSSLLRDDFCHEVAEGVRLLGQSIEEGCKDADRSLRSFVSMTKKSEFTSILKISKWQRKNMENALEECELLMNLLEVEPNASLKNIDRLRTTVSNTKEDLQSFCQSRRNMFAELISRTRKVIDEQKKRENYFKTKELSNIEIENKEIEKEDPMVSPHDEPPSKKKKVQFEIPHGHSTQSTSANPASEDPRYPENIFTELPNIGGLSTRSPTKHRIVVASRNIGDTAEPLKKLQRDYADQQRFLELFTEMEADIFGKCTNHFVECANGADFERKFNTYGSALPYLVKNSDDKCDIKVQIDGEPINLDCNQLELLSTSTTRNTNEMRSFFKKTEAKRKVIDTSMINRLTVDDMKLVRDRGLGAHIKAHDLDFGLTEKYRRGFGDATEKNDLLDSVQSLVLARPSSMSSLQFEPNGSAFYYYVCTGKEVMYVKPATMEDVDLYEKLAGNEKDQWIVTEFGDFSRIEISAGQMAVLPTGCLWFFFAREKTIAIKGNFDTIENFPLAWRIAKMSSKNSEKTGRYWILLFNYVEKFFYDGYEGQEYSPALGFMLFEELSRHLGEQSSFKSFRKRKVLNSLGNRLRRDGYPDVPILKAPKRGNTSKVESANGRDMNGADDFMDED</sequence>
<dbReference type="Proteomes" id="UP000827892">
    <property type="component" value="Chromosome X"/>
</dbReference>
<name>A0AAE8ZQ02_CAEBR</name>
<keyword evidence="4" id="KW-0805">Transcription regulation</keyword>
<keyword evidence="3" id="KW-0408">Iron</keyword>
<reference evidence="8 9" key="1">
    <citation type="submission" date="2022-05" db="EMBL/GenBank/DDBJ databases">
        <title>Chromosome-level reference genomes for two strains of Caenorhabditis briggsae: an improved platform for comparative genomics.</title>
        <authorList>
            <person name="Stevens L."/>
            <person name="Andersen E.C."/>
        </authorList>
    </citation>
    <scope>NUCLEOTIDE SEQUENCE [LARGE SCALE GENOMIC DNA]</scope>
    <source>
        <strain evidence="8">QX1410_ONT</strain>
        <tissue evidence="8">Whole-organism</tissue>
    </source>
</reference>
<evidence type="ECO:0000256" key="6">
    <source>
        <dbReference type="SAM" id="MobiDB-lite"/>
    </source>
</evidence>